<evidence type="ECO:0000313" key="1">
    <source>
        <dbReference type="EMBL" id="PLT46844.1"/>
    </source>
</evidence>
<sequence length="39" mass="4415">MRYLWMMVMACAVMLMAVLLIGSQEGESAGLVDLLLRIW</sequence>
<dbReference type="Proteomes" id="UP000234789">
    <property type="component" value="Unassembled WGS sequence"/>
</dbReference>
<proteinExistence type="predicted"/>
<protein>
    <submittedName>
        <fullName evidence="1">Uncharacterized protein</fullName>
    </submittedName>
</protein>
<reference evidence="1 2" key="1">
    <citation type="submission" date="2017-05" db="EMBL/GenBank/DDBJ databases">
        <title>Functional genome analysis of Paenibacillus pasadenensis strain R16: insights on endophytic life style and antifungal activity.</title>
        <authorList>
            <person name="Passera A."/>
            <person name="Marcolungo L."/>
            <person name="Casati P."/>
            <person name="Brasca M."/>
            <person name="Quaglino F."/>
            <person name="Delledonne M."/>
        </authorList>
    </citation>
    <scope>NUCLEOTIDE SEQUENCE [LARGE SCALE GENOMIC DNA]</scope>
    <source>
        <strain evidence="1 2">R16</strain>
    </source>
</reference>
<comment type="caution">
    <text evidence="1">The sequence shown here is derived from an EMBL/GenBank/DDBJ whole genome shotgun (WGS) entry which is preliminary data.</text>
</comment>
<dbReference type="AlphaFoldDB" id="A0A2N5N938"/>
<evidence type="ECO:0000313" key="2">
    <source>
        <dbReference type="Proteomes" id="UP000234789"/>
    </source>
</evidence>
<gene>
    <name evidence="1" type="ORF">B8V81_1068</name>
</gene>
<organism evidence="1 2">
    <name type="scientific">Paenibacillus pasadenensis</name>
    <dbReference type="NCBI Taxonomy" id="217090"/>
    <lineage>
        <taxon>Bacteria</taxon>
        <taxon>Bacillati</taxon>
        <taxon>Bacillota</taxon>
        <taxon>Bacilli</taxon>
        <taxon>Bacillales</taxon>
        <taxon>Paenibacillaceae</taxon>
        <taxon>Paenibacillus</taxon>
    </lineage>
</organism>
<dbReference type="EMBL" id="NFEZ01000003">
    <property type="protein sequence ID" value="PLT46844.1"/>
    <property type="molecule type" value="Genomic_DNA"/>
</dbReference>
<name>A0A2N5N938_9BACL</name>
<accession>A0A2N5N938</accession>
<keyword evidence="2" id="KW-1185">Reference proteome</keyword>